<dbReference type="PANTHER" id="PTHR45870">
    <property type="entry name" value="TUBULIN MONOGLYCYLASE TTLL3"/>
    <property type="match status" value="1"/>
</dbReference>
<dbReference type="EMBL" id="QXFW01002758">
    <property type="protein sequence ID" value="KAE8975671.1"/>
    <property type="molecule type" value="Genomic_DNA"/>
</dbReference>
<name>A0A6A3I0Y6_9STRA</name>
<dbReference type="Pfam" id="PF03133">
    <property type="entry name" value="TTL"/>
    <property type="match status" value="1"/>
</dbReference>
<keyword evidence="2" id="KW-0963">Cytoplasm</keyword>
<evidence type="ECO:0000313" key="7">
    <source>
        <dbReference type="Proteomes" id="UP000460718"/>
    </source>
</evidence>
<comment type="caution">
    <text evidence="6">The sequence shown here is derived from an EMBL/GenBank/DDBJ whole genome shotgun (WGS) entry which is preliminary data.</text>
</comment>
<protein>
    <submittedName>
        <fullName evidence="6">Uncharacterized protein</fullName>
    </submittedName>
</protein>
<dbReference type="InterPro" id="IPR051437">
    <property type="entry name" value="TTLL_monoglycylase"/>
</dbReference>
<dbReference type="GO" id="GO:0070736">
    <property type="term" value="F:protein-glycine ligase activity, initiating"/>
    <property type="evidence" value="ECO:0007669"/>
    <property type="project" value="TreeGrafter"/>
</dbReference>
<dbReference type="PANTHER" id="PTHR45870:SF2">
    <property type="entry name" value="TUBULIN MONOGLYCYLASE TTLL3"/>
    <property type="match status" value="1"/>
</dbReference>
<dbReference type="Gene3D" id="3.30.470.20">
    <property type="entry name" value="ATP-grasp fold, B domain"/>
    <property type="match status" value="1"/>
</dbReference>
<keyword evidence="4" id="KW-0547">Nucleotide-binding</keyword>
<evidence type="ECO:0000313" key="6">
    <source>
        <dbReference type="EMBL" id="KAE8975671.1"/>
    </source>
</evidence>
<evidence type="ECO:0000256" key="5">
    <source>
        <dbReference type="ARBA" id="ARBA00022840"/>
    </source>
</evidence>
<dbReference type="InterPro" id="IPR004344">
    <property type="entry name" value="TTL/TTLL_fam"/>
</dbReference>
<accession>A0A6A3I0Y6</accession>
<evidence type="ECO:0000256" key="1">
    <source>
        <dbReference type="ARBA" id="ARBA00004496"/>
    </source>
</evidence>
<proteinExistence type="predicted"/>
<keyword evidence="5" id="KW-0067">ATP-binding</keyword>
<sequence length="452" mass="51784">MAQLFAADDKFPDVVAALEARGWQRLPFVGCPKFDLKWTNYAKIAWRRVTPTQVVNHLQHSVLFSQKDHFADLLYAHPGGQFLVDTCFPRTFDCSRPRDRILLQRWFVYSQVIAELKQSVHIGSTTQLGAALRQARAVLKDSKFFARWRVDEVDTEVDEWRTGSDVSVEGSRQEVEDILKQLERRDPQFHAVGGAGGNVWICKPSNLSQGRGIVLCSSLQELADITSEGDRGNVVEGEKKKTSKWIVQKYIERPLLLQNGRKFDIRQWVLVTALEPKPTAFWFYRSYLRFCGRRFELTRLQDQFTHLSNYSVQQHFVANETSDGDGGEKVDGFEPMWSSEQFRQTLRQEHRRDVWTDTILPQMQSTARLALDAVLPKLNVVGRGFEWLGFDFLVDEKHHVWLLEVNVSPDVSHSTSVTAELASKATVDALNVVLDPETSRTSDNGWLPFELN</sequence>
<gene>
    <name evidence="6" type="ORF">PF011_g24371</name>
</gene>
<evidence type="ECO:0000256" key="3">
    <source>
        <dbReference type="ARBA" id="ARBA00022598"/>
    </source>
</evidence>
<keyword evidence="3" id="KW-0436">Ligase</keyword>
<dbReference type="AlphaFoldDB" id="A0A6A3I0Y6"/>
<dbReference type="GO" id="GO:0015630">
    <property type="term" value="C:microtubule cytoskeleton"/>
    <property type="evidence" value="ECO:0007669"/>
    <property type="project" value="TreeGrafter"/>
</dbReference>
<dbReference type="PROSITE" id="PS51221">
    <property type="entry name" value="TTL"/>
    <property type="match status" value="1"/>
</dbReference>
<organism evidence="6 7">
    <name type="scientific">Phytophthora fragariae</name>
    <dbReference type="NCBI Taxonomy" id="53985"/>
    <lineage>
        <taxon>Eukaryota</taxon>
        <taxon>Sar</taxon>
        <taxon>Stramenopiles</taxon>
        <taxon>Oomycota</taxon>
        <taxon>Peronosporomycetes</taxon>
        <taxon>Peronosporales</taxon>
        <taxon>Peronosporaceae</taxon>
        <taxon>Phytophthora</taxon>
    </lineage>
</organism>
<comment type="subcellular location">
    <subcellularLocation>
        <location evidence="1">Cytoplasm</location>
    </subcellularLocation>
</comment>
<dbReference type="GO" id="GO:0005524">
    <property type="term" value="F:ATP binding"/>
    <property type="evidence" value="ECO:0007669"/>
    <property type="project" value="UniProtKB-KW"/>
</dbReference>
<evidence type="ECO:0000256" key="2">
    <source>
        <dbReference type="ARBA" id="ARBA00022490"/>
    </source>
</evidence>
<evidence type="ECO:0000256" key="4">
    <source>
        <dbReference type="ARBA" id="ARBA00022741"/>
    </source>
</evidence>
<dbReference type="SUPFAM" id="SSF56059">
    <property type="entry name" value="Glutathione synthetase ATP-binding domain-like"/>
    <property type="match status" value="1"/>
</dbReference>
<reference evidence="6 7" key="1">
    <citation type="submission" date="2018-09" db="EMBL/GenBank/DDBJ databases">
        <title>Genomic investigation of the strawberry pathogen Phytophthora fragariae indicates pathogenicity is determined by transcriptional variation in three key races.</title>
        <authorList>
            <person name="Adams T.M."/>
            <person name="Armitage A.D."/>
            <person name="Sobczyk M.K."/>
            <person name="Bates H.J."/>
            <person name="Dunwell J.M."/>
            <person name="Nellist C.F."/>
            <person name="Harrison R.J."/>
        </authorList>
    </citation>
    <scope>NUCLEOTIDE SEQUENCE [LARGE SCALE GENOMIC DNA]</scope>
    <source>
        <strain evidence="6 7">SCRP245</strain>
    </source>
</reference>
<dbReference type="Proteomes" id="UP000460718">
    <property type="component" value="Unassembled WGS sequence"/>
</dbReference>
<dbReference type="GO" id="GO:0005737">
    <property type="term" value="C:cytoplasm"/>
    <property type="evidence" value="ECO:0007669"/>
    <property type="project" value="UniProtKB-SubCell"/>
</dbReference>